<accession>A0AAV5JJ54</accession>
<name>A0AAV5JJ54_9ROSI</name>
<keyword evidence="2" id="KW-1185">Reference proteome</keyword>
<protein>
    <submittedName>
        <fullName evidence="1">Uncharacterized protein</fullName>
    </submittedName>
</protein>
<dbReference type="Proteomes" id="UP001054252">
    <property type="component" value="Unassembled WGS sequence"/>
</dbReference>
<comment type="caution">
    <text evidence="1">The sequence shown here is derived from an EMBL/GenBank/DDBJ whole genome shotgun (WGS) entry which is preliminary data.</text>
</comment>
<sequence>MVLYLSFPVIIIDEVLKLFSRNSHGIRFDFRFWRHEACEIMVSLLQWSTLQQGRYKLGPTSSRNCLLLQLISSSIILAERKCHVLSRGMAFTGLPV</sequence>
<reference evidence="1 2" key="1">
    <citation type="journal article" date="2021" name="Commun. Biol.">
        <title>The genome of Shorea leprosula (Dipterocarpaceae) highlights the ecological relevance of drought in aseasonal tropical rainforests.</title>
        <authorList>
            <person name="Ng K.K.S."/>
            <person name="Kobayashi M.J."/>
            <person name="Fawcett J.A."/>
            <person name="Hatakeyama M."/>
            <person name="Paape T."/>
            <person name="Ng C.H."/>
            <person name="Ang C.C."/>
            <person name="Tnah L.H."/>
            <person name="Lee C.T."/>
            <person name="Nishiyama T."/>
            <person name="Sese J."/>
            <person name="O'Brien M.J."/>
            <person name="Copetti D."/>
            <person name="Mohd Noor M.I."/>
            <person name="Ong R.C."/>
            <person name="Putra M."/>
            <person name="Sireger I.Z."/>
            <person name="Indrioko S."/>
            <person name="Kosugi Y."/>
            <person name="Izuno A."/>
            <person name="Isagi Y."/>
            <person name="Lee S.L."/>
            <person name="Shimizu K.K."/>
        </authorList>
    </citation>
    <scope>NUCLEOTIDE SEQUENCE [LARGE SCALE GENOMIC DNA]</scope>
    <source>
        <strain evidence="1">214</strain>
    </source>
</reference>
<dbReference type="AlphaFoldDB" id="A0AAV5JJ54"/>
<dbReference type="EMBL" id="BPVZ01000032">
    <property type="protein sequence ID" value="GKV10390.1"/>
    <property type="molecule type" value="Genomic_DNA"/>
</dbReference>
<proteinExistence type="predicted"/>
<evidence type="ECO:0000313" key="2">
    <source>
        <dbReference type="Proteomes" id="UP001054252"/>
    </source>
</evidence>
<gene>
    <name evidence="1" type="ORF">SLEP1_g21761</name>
</gene>
<organism evidence="1 2">
    <name type="scientific">Rubroshorea leprosula</name>
    <dbReference type="NCBI Taxonomy" id="152421"/>
    <lineage>
        <taxon>Eukaryota</taxon>
        <taxon>Viridiplantae</taxon>
        <taxon>Streptophyta</taxon>
        <taxon>Embryophyta</taxon>
        <taxon>Tracheophyta</taxon>
        <taxon>Spermatophyta</taxon>
        <taxon>Magnoliopsida</taxon>
        <taxon>eudicotyledons</taxon>
        <taxon>Gunneridae</taxon>
        <taxon>Pentapetalae</taxon>
        <taxon>rosids</taxon>
        <taxon>malvids</taxon>
        <taxon>Malvales</taxon>
        <taxon>Dipterocarpaceae</taxon>
        <taxon>Rubroshorea</taxon>
    </lineage>
</organism>
<evidence type="ECO:0000313" key="1">
    <source>
        <dbReference type="EMBL" id="GKV10390.1"/>
    </source>
</evidence>